<sequence>MQADSHLALQCSIYFFHWLLYRIRNASNIADAEKEAYNTSFLRLASPFAQTEKNSDFFCGAHRERPEMCCGNSPPTPFRISRRLFFRKFRHFIPFSKASGDRAAEGLRATEHQTRKESEKVLCGLLPISLSLHFRKNRTLSLNYSHRIVGL</sequence>
<evidence type="ECO:0000313" key="1">
    <source>
        <dbReference type="EMBL" id="GIZ03715.1"/>
    </source>
</evidence>
<keyword evidence="2" id="KW-1185">Reference proteome</keyword>
<name>A0AAV4YBY2_CAEEX</name>
<gene>
    <name evidence="1" type="ORF">CEXT_225751</name>
</gene>
<organism evidence="1 2">
    <name type="scientific">Caerostris extrusa</name>
    <name type="common">Bark spider</name>
    <name type="synonym">Caerostris bankana</name>
    <dbReference type="NCBI Taxonomy" id="172846"/>
    <lineage>
        <taxon>Eukaryota</taxon>
        <taxon>Metazoa</taxon>
        <taxon>Ecdysozoa</taxon>
        <taxon>Arthropoda</taxon>
        <taxon>Chelicerata</taxon>
        <taxon>Arachnida</taxon>
        <taxon>Araneae</taxon>
        <taxon>Araneomorphae</taxon>
        <taxon>Entelegynae</taxon>
        <taxon>Araneoidea</taxon>
        <taxon>Araneidae</taxon>
        <taxon>Caerostris</taxon>
    </lineage>
</organism>
<accession>A0AAV4YBY2</accession>
<dbReference type="EMBL" id="BPLR01001638">
    <property type="protein sequence ID" value="GIZ03715.1"/>
    <property type="molecule type" value="Genomic_DNA"/>
</dbReference>
<protein>
    <submittedName>
        <fullName evidence="1">Uncharacterized protein</fullName>
    </submittedName>
</protein>
<dbReference type="Proteomes" id="UP001054945">
    <property type="component" value="Unassembled WGS sequence"/>
</dbReference>
<comment type="caution">
    <text evidence="1">The sequence shown here is derived from an EMBL/GenBank/DDBJ whole genome shotgun (WGS) entry which is preliminary data.</text>
</comment>
<dbReference type="AlphaFoldDB" id="A0AAV4YBY2"/>
<evidence type="ECO:0000313" key="2">
    <source>
        <dbReference type="Proteomes" id="UP001054945"/>
    </source>
</evidence>
<reference evidence="1 2" key="1">
    <citation type="submission" date="2021-06" db="EMBL/GenBank/DDBJ databases">
        <title>Caerostris extrusa draft genome.</title>
        <authorList>
            <person name="Kono N."/>
            <person name="Arakawa K."/>
        </authorList>
    </citation>
    <scope>NUCLEOTIDE SEQUENCE [LARGE SCALE GENOMIC DNA]</scope>
</reference>
<proteinExistence type="predicted"/>